<protein>
    <submittedName>
        <fullName evidence="1">Uncharacterized protein</fullName>
    </submittedName>
</protein>
<evidence type="ECO:0000313" key="1">
    <source>
        <dbReference type="EMBL" id="JAC72492.1"/>
    </source>
</evidence>
<sequence length="46" mass="5242">MWTLLSPHVSPQERIRQRTGSEKILCVPLSGKDSLKFVSAYIELKV</sequence>
<dbReference type="AlphaFoldDB" id="A0A061RHS2"/>
<accession>A0A061RHS2</accession>
<gene>
    <name evidence="1" type="ORF">TSPGSL018_31197</name>
</gene>
<organism evidence="1">
    <name type="scientific">Tetraselmis sp. GSL018</name>
    <dbReference type="NCBI Taxonomy" id="582737"/>
    <lineage>
        <taxon>Eukaryota</taxon>
        <taxon>Viridiplantae</taxon>
        <taxon>Chlorophyta</taxon>
        <taxon>core chlorophytes</taxon>
        <taxon>Chlorodendrophyceae</taxon>
        <taxon>Chlorodendrales</taxon>
        <taxon>Chlorodendraceae</taxon>
        <taxon>Tetraselmis</taxon>
    </lineage>
</organism>
<reference evidence="1" key="1">
    <citation type="submission" date="2014-05" db="EMBL/GenBank/DDBJ databases">
        <title>The transcriptome of the halophilic microalga Tetraselmis sp. GSL018 isolated from the Great Salt Lake, Utah.</title>
        <authorList>
            <person name="Jinkerson R.E."/>
            <person name="D'Adamo S."/>
            <person name="Posewitz M.C."/>
        </authorList>
    </citation>
    <scope>NUCLEOTIDE SEQUENCE</scope>
    <source>
        <strain evidence="1">GSL018</strain>
    </source>
</reference>
<name>A0A061RHS2_9CHLO</name>
<dbReference type="EMBL" id="GBEZ01013495">
    <property type="protein sequence ID" value="JAC72492.1"/>
    <property type="molecule type" value="Transcribed_RNA"/>
</dbReference>
<proteinExistence type="predicted"/>